<dbReference type="GO" id="GO:0006526">
    <property type="term" value="P:L-arginine biosynthetic process"/>
    <property type="evidence" value="ECO:0007669"/>
    <property type="project" value="InterPro"/>
</dbReference>
<dbReference type="SUPFAM" id="SSF53187">
    <property type="entry name" value="Zn-dependent exopeptidases"/>
    <property type="match status" value="1"/>
</dbReference>
<keyword evidence="3" id="KW-0170">Cobalt</keyword>
<dbReference type="eggNOG" id="COG0624">
    <property type="taxonomic scope" value="Bacteria"/>
</dbReference>
<dbReference type="PANTHER" id="PTHR43808:SF31">
    <property type="entry name" value="N-ACETYL-L-CITRULLINE DEACETYLASE"/>
    <property type="match status" value="1"/>
</dbReference>
<sequence>MTAELTPRQIMERLVAFPTVSKDSNLALVDWVEGYLADFGIAAKRVVNAQYPGKVSLYAHVGPRVEGGVVLSGHSDVVPVEGQDWTSDPWTVDERDGKLFGRGCVDMKGFDALSIWTLVRAHREGVNRPLQLALSHDEEIGCAEAAPLIEAMAKDADLPRASTVLVGEPSNMQVVTGHKGGLGFKLRLKGHEVHSSLLHTGVNAIMQGARLIDWVNQVNAQNASASPAAGDAEFVPPWTSLHVGTIRGGTAHNITAGECVFGIDFRFVPGDDPMRWRSELQTRVALVEADMKAVHPGCAIELTETFNLPALKPETDGAAETLARRLTGDNASHVVSYGTEAGYFQQGGYSAVICGPGSIEQAHQPDEYITLEQFQAGHDFMARLLQHLQE</sequence>
<dbReference type="NCBIfam" id="NF005710">
    <property type="entry name" value="PRK07522.1"/>
    <property type="match status" value="1"/>
</dbReference>
<dbReference type="RefSeq" id="WP_035246610.1">
    <property type="nucleotide sequence ID" value="NZ_AQQY01000001.1"/>
</dbReference>
<keyword evidence="2 5" id="KW-0378">Hydrolase</keyword>
<dbReference type="Pfam" id="PF07687">
    <property type="entry name" value="M20_dimer"/>
    <property type="match status" value="1"/>
</dbReference>
<dbReference type="InterPro" id="IPR011650">
    <property type="entry name" value="Peptidase_M20_dimer"/>
</dbReference>
<organism evidence="5 6">
    <name type="scientific">Actibacterium atlanticum</name>
    <dbReference type="NCBI Taxonomy" id="1461693"/>
    <lineage>
        <taxon>Bacteria</taxon>
        <taxon>Pseudomonadati</taxon>
        <taxon>Pseudomonadota</taxon>
        <taxon>Alphaproteobacteria</taxon>
        <taxon>Rhodobacterales</taxon>
        <taxon>Roseobacteraceae</taxon>
        <taxon>Actibacterium</taxon>
    </lineage>
</organism>
<dbReference type="Pfam" id="PF01546">
    <property type="entry name" value="Peptidase_M20"/>
    <property type="match status" value="1"/>
</dbReference>
<evidence type="ECO:0000313" key="6">
    <source>
        <dbReference type="Proteomes" id="UP000024836"/>
    </source>
</evidence>
<dbReference type="InterPro" id="IPR002933">
    <property type="entry name" value="Peptidase_M20"/>
</dbReference>
<dbReference type="EC" id="3.5.1.16" evidence="5"/>
<dbReference type="PANTHER" id="PTHR43808">
    <property type="entry name" value="ACETYLORNITHINE DEACETYLASE"/>
    <property type="match status" value="1"/>
</dbReference>
<dbReference type="NCBIfam" id="TIGR01892">
    <property type="entry name" value="AcOrn-deacetyl"/>
    <property type="match status" value="1"/>
</dbReference>
<keyword evidence="1" id="KW-0479">Metal-binding</keyword>
<dbReference type="InterPro" id="IPR010169">
    <property type="entry name" value="AcOrn-deacetyl"/>
</dbReference>
<name>A0A058ZPR3_9RHOB</name>
<dbReference type="Gene3D" id="3.30.70.360">
    <property type="match status" value="1"/>
</dbReference>
<dbReference type="InterPro" id="IPR050072">
    <property type="entry name" value="Peptidase_M20A"/>
</dbReference>
<protein>
    <submittedName>
        <fullName evidence="5">Acetylornithine deacetylase</fullName>
        <ecNumber evidence="5">3.5.1.16</ecNumber>
    </submittedName>
</protein>
<evidence type="ECO:0000256" key="2">
    <source>
        <dbReference type="ARBA" id="ARBA00022801"/>
    </source>
</evidence>
<dbReference type="PATRIC" id="fig|1461693.3.peg.54"/>
<dbReference type="InterPro" id="IPR036264">
    <property type="entry name" value="Bact_exopeptidase_dim_dom"/>
</dbReference>
<comment type="caution">
    <text evidence="5">The sequence shown here is derived from an EMBL/GenBank/DDBJ whole genome shotgun (WGS) entry which is preliminary data.</text>
</comment>
<dbReference type="Gene3D" id="3.40.630.10">
    <property type="entry name" value="Zn peptidases"/>
    <property type="match status" value="1"/>
</dbReference>
<feature type="domain" description="Peptidase M20 dimerisation" evidence="4">
    <location>
        <begin position="176"/>
        <end position="284"/>
    </location>
</feature>
<evidence type="ECO:0000256" key="1">
    <source>
        <dbReference type="ARBA" id="ARBA00022723"/>
    </source>
</evidence>
<evidence type="ECO:0000259" key="4">
    <source>
        <dbReference type="Pfam" id="PF07687"/>
    </source>
</evidence>
<evidence type="ECO:0000313" key="5">
    <source>
        <dbReference type="EMBL" id="KCV83147.1"/>
    </source>
</evidence>
<reference evidence="5 6" key="1">
    <citation type="submission" date="2013-04" db="EMBL/GenBank/DDBJ databases">
        <title>Shimia sp. 22II-S11-Z10 Genome Sequencing.</title>
        <authorList>
            <person name="Lai Q."/>
            <person name="Li G."/>
            <person name="Shao Z."/>
        </authorList>
    </citation>
    <scope>NUCLEOTIDE SEQUENCE [LARGE SCALE GENOMIC DNA]</scope>
    <source>
        <strain evidence="6">22II-S11-Z10</strain>
    </source>
</reference>
<dbReference type="GO" id="GO:0046872">
    <property type="term" value="F:metal ion binding"/>
    <property type="evidence" value="ECO:0007669"/>
    <property type="project" value="UniProtKB-KW"/>
</dbReference>
<dbReference type="SUPFAM" id="SSF55031">
    <property type="entry name" value="Bacterial exopeptidase dimerisation domain"/>
    <property type="match status" value="1"/>
</dbReference>
<dbReference type="AlphaFoldDB" id="A0A058ZPR3"/>
<keyword evidence="6" id="KW-1185">Reference proteome</keyword>
<dbReference type="CDD" id="cd03894">
    <property type="entry name" value="M20_ArgE"/>
    <property type="match status" value="1"/>
</dbReference>
<proteinExistence type="predicted"/>
<dbReference type="EMBL" id="AQQY01000001">
    <property type="protein sequence ID" value="KCV83147.1"/>
    <property type="molecule type" value="Genomic_DNA"/>
</dbReference>
<evidence type="ECO:0000256" key="3">
    <source>
        <dbReference type="ARBA" id="ARBA00023285"/>
    </source>
</evidence>
<dbReference type="Proteomes" id="UP000024836">
    <property type="component" value="Unassembled WGS sequence"/>
</dbReference>
<dbReference type="STRING" id="1461693.ATO10_00260"/>
<dbReference type="GO" id="GO:0008777">
    <property type="term" value="F:acetylornithine deacetylase activity"/>
    <property type="evidence" value="ECO:0007669"/>
    <property type="project" value="UniProtKB-EC"/>
</dbReference>
<dbReference type="OrthoDB" id="9809784at2"/>
<accession>A0A058ZPR3</accession>
<gene>
    <name evidence="5" type="ORF">ATO10_00260</name>
</gene>